<name>A0AAW2F692_9HYME</name>
<organism evidence="1 2">
    <name type="scientific">Cardiocondyla obscurior</name>
    <dbReference type="NCBI Taxonomy" id="286306"/>
    <lineage>
        <taxon>Eukaryota</taxon>
        <taxon>Metazoa</taxon>
        <taxon>Ecdysozoa</taxon>
        <taxon>Arthropoda</taxon>
        <taxon>Hexapoda</taxon>
        <taxon>Insecta</taxon>
        <taxon>Pterygota</taxon>
        <taxon>Neoptera</taxon>
        <taxon>Endopterygota</taxon>
        <taxon>Hymenoptera</taxon>
        <taxon>Apocrita</taxon>
        <taxon>Aculeata</taxon>
        <taxon>Formicoidea</taxon>
        <taxon>Formicidae</taxon>
        <taxon>Myrmicinae</taxon>
        <taxon>Cardiocondyla</taxon>
    </lineage>
</organism>
<evidence type="ECO:0000313" key="1">
    <source>
        <dbReference type="EMBL" id="KAL0111418.1"/>
    </source>
</evidence>
<sequence length="55" mass="6909">MFTRKRDVTKEYSALKNILLKNNELYLLYNFKNNFLEDYRFAFSYRSKNRIYLEI</sequence>
<evidence type="ECO:0000313" key="2">
    <source>
        <dbReference type="Proteomes" id="UP001430953"/>
    </source>
</evidence>
<comment type="caution">
    <text evidence="1">The sequence shown here is derived from an EMBL/GenBank/DDBJ whole genome shotgun (WGS) entry which is preliminary data.</text>
</comment>
<dbReference type="AlphaFoldDB" id="A0AAW2F692"/>
<dbReference type="Proteomes" id="UP001430953">
    <property type="component" value="Unassembled WGS sequence"/>
</dbReference>
<keyword evidence="2" id="KW-1185">Reference proteome</keyword>
<proteinExistence type="predicted"/>
<gene>
    <name evidence="1" type="ORF">PUN28_012961</name>
</gene>
<accession>A0AAW2F692</accession>
<reference evidence="1 2" key="1">
    <citation type="submission" date="2023-03" db="EMBL/GenBank/DDBJ databases">
        <title>High recombination rates correlate with genetic variation in Cardiocondyla obscurior ants.</title>
        <authorList>
            <person name="Errbii M."/>
        </authorList>
    </citation>
    <scope>NUCLEOTIDE SEQUENCE [LARGE SCALE GENOMIC DNA]</scope>
    <source>
        <strain evidence="1">Alpha-2009</strain>
        <tissue evidence="1">Whole body</tissue>
    </source>
</reference>
<evidence type="ECO:0008006" key="3">
    <source>
        <dbReference type="Google" id="ProtNLM"/>
    </source>
</evidence>
<protein>
    <recommendedName>
        <fullName evidence="3">Ribosomal protein L20</fullName>
    </recommendedName>
</protein>
<dbReference type="EMBL" id="JADYXP020000013">
    <property type="protein sequence ID" value="KAL0111418.1"/>
    <property type="molecule type" value="Genomic_DNA"/>
</dbReference>